<evidence type="ECO:0000313" key="3">
    <source>
        <dbReference type="Proteomes" id="UP001549145"/>
    </source>
</evidence>
<sequence length="63" mass="6906">MRDEDDGGRRSATAHRIGEPLDTLSVEDLTERVAVLRAEIARVEAARDAKEAALARASSIFRL</sequence>
<keyword evidence="1" id="KW-0175">Coiled coil</keyword>
<dbReference type="Pfam" id="PF06698">
    <property type="entry name" value="DUF1192"/>
    <property type="match status" value="1"/>
</dbReference>
<protein>
    <submittedName>
        <fullName evidence="2">Uncharacterized small protein (DUF1192 family)</fullName>
    </submittedName>
</protein>
<comment type="caution">
    <text evidence="2">The sequence shown here is derived from an EMBL/GenBank/DDBJ whole genome shotgun (WGS) entry which is preliminary data.</text>
</comment>
<proteinExistence type="predicted"/>
<dbReference type="RefSeq" id="WP_238275982.1">
    <property type="nucleotide sequence ID" value="NZ_BPQL01000011.1"/>
</dbReference>
<accession>A0ABV2L131</accession>
<keyword evidence="3" id="KW-1185">Reference proteome</keyword>
<dbReference type="Proteomes" id="UP001549145">
    <property type="component" value="Unassembled WGS sequence"/>
</dbReference>
<dbReference type="EMBL" id="JBEPMM010000002">
    <property type="protein sequence ID" value="MET3691536.1"/>
    <property type="molecule type" value="Genomic_DNA"/>
</dbReference>
<organism evidence="2 3">
    <name type="scientific">Methylobacterium goesingense</name>
    <dbReference type="NCBI Taxonomy" id="243690"/>
    <lineage>
        <taxon>Bacteria</taxon>
        <taxon>Pseudomonadati</taxon>
        <taxon>Pseudomonadota</taxon>
        <taxon>Alphaproteobacteria</taxon>
        <taxon>Hyphomicrobiales</taxon>
        <taxon>Methylobacteriaceae</taxon>
        <taxon>Methylobacterium</taxon>
    </lineage>
</organism>
<evidence type="ECO:0000313" key="2">
    <source>
        <dbReference type="EMBL" id="MET3691536.1"/>
    </source>
</evidence>
<dbReference type="InterPro" id="IPR009579">
    <property type="entry name" value="DUF1192"/>
</dbReference>
<reference evidence="2 3" key="1">
    <citation type="submission" date="2024-06" db="EMBL/GenBank/DDBJ databases">
        <title>Genomic Encyclopedia of Type Strains, Phase IV (KMG-IV): sequencing the most valuable type-strain genomes for metagenomic binning, comparative biology and taxonomic classification.</title>
        <authorList>
            <person name="Goeker M."/>
        </authorList>
    </citation>
    <scope>NUCLEOTIDE SEQUENCE [LARGE SCALE GENOMIC DNA]</scope>
    <source>
        <strain evidence="2 3">DSM 21331</strain>
    </source>
</reference>
<feature type="coiled-coil region" evidence="1">
    <location>
        <begin position="26"/>
        <end position="53"/>
    </location>
</feature>
<name>A0ABV2L131_9HYPH</name>
<evidence type="ECO:0000256" key="1">
    <source>
        <dbReference type="SAM" id="Coils"/>
    </source>
</evidence>
<gene>
    <name evidence="2" type="ORF">ABID43_001061</name>
</gene>